<dbReference type="AlphaFoldDB" id="A0A2T2XL97"/>
<sequence>MAGGYSMTSAEMLETMAESALASHQRISVVGRQQRSGPVLHDFVWRSGNEAPAIEPMPDDLLVTAGAGVTLSFLNQALASFRQWVPYEAPDGIDDTLGAVLGMGLDCPWRAGWGPLADRVVAMKVWTPAFGLLDLGAKVVKNVAGFNLHRLFLGSRAKFGIILEATLKVSPLPPERSQWLWTESLAKVPQLLERLAQPGKQWAQILGWGTPENYQVLAEWHGYAAMVNYLRETLGTVNVISDHGLPRTSHDSPAVTGAVPRSRLVTWAQQAGPQLLLEWQTGWFWLPVASAETSRWIAAVRKLDGIAIATRGVEYSMMPGEPTARTIIARLKSHFDPLAVLGGGDD</sequence>
<proteinExistence type="predicted"/>
<evidence type="ECO:0000256" key="2">
    <source>
        <dbReference type="ARBA" id="ARBA00023002"/>
    </source>
</evidence>
<name>A0A2T2XL97_9FIRM</name>
<comment type="caution">
    <text evidence="4">The sequence shown here is derived from an EMBL/GenBank/DDBJ whole genome shotgun (WGS) entry which is preliminary data.</text>
</comment>
<dbReference type="EMBL" id="PXYW01000002">
    <property type="protein sequence ID" value="PSR35262.1"/>
    <property type="molecule type" value="Genomic_DNA"/>
</dbReference>
<dbReference type="Pfam" id="PF01565">
    <property type="entry name" value="FAD_binding_4"/>
    <property type="match status" value="1"/>
</dbReference>
<feature type="domain" description="FAD-binding PCMH-type" evidence="3">
    <location>
        <begin position="1"/>
        <end position="172"/>
    </location>
</feature>
<evidence type="ECO:0000259" key="3">
    <source>
        <dbReference type="PROSITE" id="PS51387"/>
    </source>
</evidence>
<protein>
    <submittedName>
        <fullName evidence="4">FAD-linked oxidase</fullName>
    </submittedName>
</protein>
<dbReference type="Gene3D" id="3.30.465.10">
    <property type="match status" value="1"/>
</dbReference>
<dbReference type="Proteomes" id="UP000242972">
    <property type="component" value="Unassembled WGS sequence"/>
</dbReference>
<keyword evidence="2" id="KW-0560">Oxidoreductase</keyword>
<dbReference type="PANTHER" id="PTHR11748:SF103">
    <property type="entry name" value="GLYCOLATE OXIDASE SUBUNIT GLCE"/>
    <property type="match status" value="1"/>
</dbReference>
<dbReference type="PROSITE" id="PS51387">
    <property type="entry name" value="FAD_PCMH"/>
    <property type="match status" value="1"/>
</dbReference>
<evidence type="ECO:0000313" key="5">
    <source>
        <dbReference type="Proteomes" id="UP000242972"/>
    </source>
</evidence>
<keyword evidence="1" id="KW-0285">Flavoprotein</keyword>
<accession>A0A2T2XL97</accession>
<reference evidence="4 5" key="1">
    <citation type="journal article" date="2014" name="BMC Genomics">
        <title>Comparison of environmental and isolate Sulfobacillus genomes reveals diverse carbon, sulfur, nitrogen, and hydrogen metabolisms.</title>
        <authorList>
            <person name="Justice N.B."/>
            <person name="Norman A."/>
            <person name="Brown C.T."/>
            <person name="Singh A."/>
            <person name="Thomas B.C."/>
            <person name="Banfield J.F."/>
        </authorList>
    </citation>
    <scope>NUCLEOTIDE SEQUENCE [LARGE SCALE GENOMIC DNA]</scope>
    <source>
        <strain evidence="4">AMDSBA4</strain>
    </source>
</reference>
<dbReference type="InterPro" id="IPR006094">
    <property type="entry name" value="Oxid_FAD_bind_N"/>
</dbReference>
<dbReference type="GO" id="GO:0071949">
    <property type="term" value="F:FAD binding"/>
    <property type="evidence" value="ECO:0007669"/>
    <property type="project" value="InterPro"/>
</dbReference>
<gene>
    <name evidence="4" type="ORF">C7B46_00915</name>
</gene>
<dbReference type="InterPro" id="IPR016166">
    <property type="entry name" value="FAD-bd_PCMH"/>
</dbReference>
<organism evidence="4 5">
    <name type="scientific">Sulfobacillus benefaciens</name>
    <dbReference type="NCBI Taxonomy" id="453960"/>
    <lineage>
        <taxon>Bacteria</taxon>
        <taxon>Bacillati</taxon>
        <taxon>Bacillota</taxon>
        <taxon>Clostridia</taxon>
        <taxon>Eubacteriales</taxon>
        <taxon>Clostridiales Family XVII. Incertae Sedis</taxon>
        <taxon>Sulfobacillus</taxon>
    </lineage>
</organism>
<dbReference type="GO" id="GO:0016491">
    <property type="term" value="F:oxidoreductase activity"/>
    <property type="evidence" value="ECO:0007669"/>
    <property type="project" value="UniProtKB-KW"/>
</dbReference>
<evidence type="ECO:0000256" key="1">
    <source>
        <dbReference type="ARBA" id="ARBA00022630"/>
    </source>
</evidence>
<dbReference type="InterPro" id="IPR016169">
    <property type="entry name" value="FAD-bd_PCMH_sub2"/>
</dbReference>
<dbReference type="PANTHER" id="PTHR11748">
    <property type="entry name" value="D-LACTATE DEHYDROGENASE"/>
    <property type="match status" value="1"/>
</dbReference>
<dbReference type="SUPFAM" id="SSF56176">
    <property type="entry name" value="FAD-binding/transporter-associated domain-like"/>
    <property type="match status" value="1"/>
</dbReference>
<evidence type="ECO:0000313" key="4">
    <source>
        <dbReference type="EMBL" id="PSR35262.1"/>
    </source>
</evidence>
<dbReference type="InterPro" id="IPR036318">
    <property type="entry name" value="FAD-bd_PCMH-like_sf"/>
</dbReference>